<comment type="caution">
    <text evidence="2">The sequence shown here is derived from an EMBL/GenBank/DDBJ whole genome shotgun (WGS) entry which is preliminary data.</text>
</comment>
<keyword evidence="3" id="KW-1185">Reference proteome</keyword>
<evidence type="ECO:0000313" key="3">
    <source>
        <dbReference type="Proteomes" id="UP001499851"/>
    </source>
</evidence>
<organism evidence="2 3">
    <name type="scientific">Glycomyces endophyticus</name>
    <dbReference type="NCBI Taxonomy" id="480996"/>
    <lineage>
        <taxon>Bacteria</taxon>
        <taxon>Bacillati</taxon>
        <taxon>Actinomycetota</taxon>
        <taxon>Actinomycetes</taxon>
        <taxon>Glycomycetales</taxon>
        <taxon>Glycomycetaceae</taxon>
        <taxon>Glycomyces</taxon>
    </lineage>
</organism>
<feature type="transmembrane region" description="Helical" evidence="1">
    <location>
        <begin position="121"/>
        <end position="141"/>
    </location>
</feature>
<proteinExistence type="predicted"/>
<accession>A0ABN2GLB5</accession>
<keyword evidence="1" id="KW-0472">Membrane</keyword>
<sequence length="230" mass="24677">MPKAAAIQPNEWATIHDNFEPFDLHALNRVVLDYAHIELALARRWHRRTAAGRAAAATGFGLRVVGLIAAVGTGFVMLAGGADGEALLPVAWVGAILSCYTVLSMLIPWLLTPYRQWDRTLVGITVMVAVAAAASLASALARDWEAAPNWAVALPFALLLAVTAGALVVHARRRSTEKPPAVDAASLTPEELDLLRRVRRRALVILRSRNIVAYADLEGFAAAPFDTDGT</sequence>
<keyword evidence="1" id="KW-0812">Transmembrane</keyword>
<dbReference type="EMBL" id="BAAAQF010000005">
    <property type="protein sequence ID" value="GAA1673183.1"/>
    <property type="molecule type" value="Genomic_DNA"/>
</dbReference>
<feature type="transmembrane region" description="Helical" evidence="1">
    <location>
        <begin position="54"/>
        <end position="80"/>
    </location>
</feature>
<dbReference type="Proteomes" id="UP001499851">
    <property type="component" value="Unassembled WGS sequence"/>
</dbReference>
<protein>
    <submittedName>
        <fullName evidence="2">Uncharacterized protein</fullName>
    </submittedName>
</protein>
<evidence type="ECO:0000256" key="1">
    <source>
        <dbReference type="SAM" id="Phobius"/>
    </source>
</evidence>
<feature type="transmembrane region" description="Helical" evidence="1">
    <location>
        <begin position="86"/>
        <end position="109"/>
    </location>
</feature>
<dbReference type="RefSeq" id="WP_344485069.1">
    <property type="nucleotide sequence ID" value="NZ_BAAAQF010000005.1"/>
</dbReference>
<evidence type="ECO:0000313" key="2">
    <source>
        <dbReference type="EMBL" id="GAA1673183.1"/>
    </source>
</evidence>
<feature type="transmembrane region" description="Helical" evidence="1">
    <location>
        <begin position="147"/>
        <end position="169"/>
    </location>
</feature>
<reference evidence="2 3" key="1">
    <citation type="journal article" date="2019" name="Int. J. Syst. Evol. Microbiol.">
        <title>The Global Catalogue of Microorganisms (GCM) 10K type strain sequencing project: providing services to taxonomists for standard genome sequencing and annotation.</title>
        <authorList>
            <consortium name="The Broad Institute Genomics Platform"/>
            <consortium name="The Broad Institute Genome Sequencing Center for Infectious Disease"/>
            <person name="Wu L."/>
            <person name="Ma J."/>
        </authorList>
    </citation>
    <scope>NUCLEOTIDE SEQUENCE [LARGE SCALE GENOMIC DNA]</scope>
    <source>
        <strain evidence="2 3">JCM 16001</strain>
    </source>
</reference>
<keyword evidence="1" id="KW-1133">Transmembrane helix</keyword>
<gene>
    <name evidence="2" type="ORF">GCM10009830_19340</name>
</gene>
<name>A0ABN2GLB5_9ACTN</name>